<protein>
    <recommendedName>
        <fullName evidence="4">DUF4305 domain-containing protein</fullName>
    </recommendedName>
</protein>
<keyword evidence="1" id="KW-1133">Transmembrane helix</keyword>
<dbReference type="STRING" id="571933.SAMN05216362_11413"/>
<feature type="transmembrane region" description="Helical" evidence="1">
    <location>
        <begin position="7"/>
        <end position="24"/>
    </location>
</feature>
<dbReference type="RefSeq" id="WP_091773506.1">
    <property type="nucleotide sequence ID" value="NZ_CAESCL010000077.1"/>
</dbReference>
<sequence>MRVSPVFLATMYFLMGLAFVYLALQFADETIWNVPTLIFTIVATFDIGVAIRILARYLLYKRHLNKKE</sequence>
<keyword evidence="3" id="KW-1185">Reference proteome</keyword>
<dbReference type="Pfam" id="PF14146">
    <property type="entry name" value="DUF4305"/>
    <property type="match status" value="1"/>
</dbReference>
<dbReference type="InterPro" id="IPR025426">
    <property type="entry name" value="DUF4305"/>
</dbReference>
<name>A0A1H9G360_9BACI</name>
<keyword evidence="1" id="KW-0472">Membrane</keyword>
<proteinExistence type="predicted"/>
<gene>
    <name evidence="2" type="ORF">SAMN05216362_11413</name>
</gene>
<evidence type="ECO:0000313" key="3">
    <source>
        <dbReference type="Proteomes" id="UP000199427"/>
    </source>
</evidence>
<dbReference type="Proteomes" id="UP000199427">
    <property type="component" value="Unassembled WGS sequence"/>
</dbReference>
<dbReference type="OrthoDB" id="2355666at2"/>
<dbReference type="AlphaFoldDB" id="A0A1H9G360"/>
<accession>A0A1H9G360</accession>
<keyword evidence="1" id="KW-0812">Transmembrane</keyword>
<organism evidence="2 3">
    <name type="scientific">Piscibacillus halophilus</name>
    <dbReference type="NCBI Taxonomy" id="571933"/>
    <lineage>
        <taxon>Bacteria</taxon>
        <taxon>Bacillati</taxon>
        <taxon>Bacillota</taxon>
        <taxon>Bacilli</taxon>
        <taxon>Bacillales</taxon>
        <taxon>Bacillaceae</taxon>
        <taxon>Piscibacillus</taxon>
    </lineage>
</organism>
<evidence type="ECO:0000313" key="2">
    <source>
        <dbReference type="EMBL" id="SEQ44595.1"/>
    </source>
</evidence>
<reference evidence="2 3" key="1">
    <citation type="submission" date="2016-10" db="EMBL/GenBank/DDBJ databases">
        <authorList>
            <person name="de Groot N.N."/>
        </authorList>
    </citation>
    <scope>NUCLEOTIDE SEQUENCE [LARGE SCALE GENOMIC DNA]</scope>
    <source>
        <strain evidence="2 3">DSM 21633</strain>
    </source>
</reference>
<dbReference type="EMBL" id="FOES01000014">
    <property type="protein sequence ID" value="SEQ44595.1"/>
    <property type="molecule type" value="Genomic_DNA"/>
</dbReference>
<feature type="transmembrane region" description="Helical" evidence="1">
    <location>
        <begin position="36"/>
        <end position="59"/>
    </location>
</feature>
<evidence type="ECO:0000256" key="1">
    <source>
        <dbReference type="SAM" id="Phobius"/>
    </source>
</evidence>
<evidence type="ECO:0008006" key="4">
    <source>
        <dbReference type="Google" id="ProtNLM"/>
    </source>
</evidence>